<dbReference type="OMA" id="GLMHAVI"/>
<evidence type="ECO:0000313" key="13">
    <source>
        <dbReference type="EMBL" id="KFO35985.1"/>
    </source>
</evidence>
<dbReference type="FunFam" id="1.20.1070.10:FF:000001">
    <property type="entry name" value="Olfactory receptor"/>
    <property type="match status" value="1"/>
</dbReference>
<dbReference type="PROSITE" id="PS51257">
    <property type="entry name" value="PROKAR_LIPOPROTEIN"/>
    <property type="match status" value="1"/>
</dbReference>
<name>A0A091E088_FUKDA</name>
<dbReference type="eggNOG" id="ENOG502SH9P">
    <property type="taxonomic scope" value="Eukaryota"/>
</dbReference>
<evidence type="ECO:0000256" key="6">
    <source>
        <dbReference type="ARBA" id="ARBA00022989"/>
    </source>
</evidence>
<evidence type="ECO:0000256" key="8">
    <source>
        <dbReference type="ARBA" id="ARBA00023136"/>
    </source>
</evidence>
<feature type="transmembrane region" description="Helical" evidence="11">
    <location>
        <begin position="100"/>
        <end position="126"/>
    </location>
</feature>
<dbReference type="InterPro" id="IPR000725">
    <property type="entry name" value="Olfact_rcpt"/>
</dbReference>
<comment type="subcellular location">
    <subcellularLocation>
        <location evidence="1">Cell membrane</location>
        <topology evidence="1">Multi-pass membrane protein</topology>
    </subcellularLocation>
</comment>
<keyword evidence="4 11" id="KW-0812">Transmembrane</keyword>
<evidence type="ECO:0000313" key="14">
    <source>
        <dbReference type="Proteomes" id="UP000028990"/>
    </source>
</evidence>
<evidence type="ECO:0000256" key="1">
    <source>
        <dbReference type="ARBA" id="ARBA00004651"/>
    </source>
</evidence>
<reference evidence="13 14" key="1">
    <citation type="submission" date="2013-11" db="EMBL/GenBank/DDBJ databases">
        <title>The Damaraland mole rat (Fukomys damarensis) genome and evolution of African mole rats.</title>
        <authorList>
            <person name="Gladyshev V.N."/>
            <person name="Fang X."/>
        </authorList>
    </citation>
    <scope>NUCLEOTIDE SEQUENCE [LARGE SCALE GENOMIC DNA]</scope>
    <source>
        <tissue evidence="13">Liver</tissue>
    </source>
</reference>
<dbReference type="Gene3D" id="1.20.1070.10">
    <property type="entry name" value="Rhodopsin 7-helix transmembrane proteins"/>
    <property type="match status" value="1"/>
</dbReference>
<dbReference type="GO" id="GO:0004984">
    <property type="term" value="F:olfactory receptor activity"/>
    <property type="evidence" value="ECO:0007669"/>
    <property type="project" value="InterPro"/>
</dbReference>
<dbReference type="SUPFAM" id="SSF81321">
    <property type="entry name" value="Family A G protein-coupled receptor-like"/>
    <property type="match status" value="1"/>
</dbReference>
<keyword evidence="14" id="KW-1185">Reference proteome</keyword>
<keyword evidence="7" id="KW-0297">G-protein coupled receptor</keyword>
<evidence type="ECO:0000256" key="7">
    <source>
        <dbReference type="ARBA" id="ARBA00023040"/>
    </source>
</evidence>
<evidence type="ECO:0000256" key="10">
    <source>
        <dbReference type="ARBA" id="ARBA00023224"/>
    </source>
</evidence>
<dbReference type="Pfam" id="PF13853">
    <property type="entry name" value="7tm_4"/>
    <property type="match status" value="1"/>
</dbReference>
<dbReference type="PANTHER" id="PTHR26453">
    <property type="entry name" value="OLFACTORY RECEPTOR"/>
    <property type="match status" value="1"/>
</dbReference>
<evidence type="ECO:0000256" key="5">
    <source>
        <dbReference type="ARBA" id="ARBA00022725"/>
    </source>
</evidence>
<sequence length="311" mass="34545">MRNHTVVTEFILLGIPQTEGLETALFFLFSSLYSCTLLGNVLILTAILSSSRLHTPMYYFLGNLFIFDLGFSSTTVPKMLSYLPGQSQVISFQGCATQLFFYHFLGCTETFLYTVMAYDCFVAICYPLRYMVVMNHRVCFVLATGTWMSGCVHAIILTSLTFKLPYCGSNQVGYYFCDIPAVLPLACEDTSLAQRVSFTNVGLVSLTCLFLILVSYTRIGISISKIRSTEGRQRAFSTCSSHLTAILCAYGPVIIIYLQPNPSPLLGAVIQMLNNLVTSMLNPLIYSLRNKDVKSALRNIFLNTIPPLGSK</sequence>
<keyword evidence="8 11" id="KW-0472">Membrane</keyword>
<dbReference type="GO" id="GO:0004930">
    <property type="term" value="F:G protein-coupled receptor activity"/>
    <property type="evidence" value="ECO:0007669"/>
    <property type="project" value="UniProtKB-KW"/>
</dbReference>
<dbReference type="STRING" id="885580.ENSFDAP00000010992"/>
<dbReference type="GO" id="GO:0005886">
    <property type="term" value="C:plasma membrane"/>
    <property type="evidence" value="ECO:0007669"/>
    <property type="project" value="UniProtKB-SubCell"/>
</dbReference>
<keyword evidence="9 13" id="KW-0675">Receptor</keyword>
<dbReference type="CDD" id="cd15228">
    <property type="entry name" value="7tmA_OR10D-like"/>
    <property type="match status" value="1"/>
</dbReference>
<keyword evidence="6 11" id="KW-1133">Transmembrane helix</keyword>
<dbReference type="InterPro" id="IPR000276">
    <property type="entry name" value="GPCR_Rhodpsn"/>
</dbReference>
<keyword evidence="3" id="KW-0716">Sensory transduction</keyword>
<dbReference type="PRINTS" id="PR00245">
    <property type="entry name" value="OLFACTORYR"/>
</dbReference>
<feature type="transmembrane region" description="Helical" evidence="11">
    <location>
        <begin position="138"/>
        <end position="156"/>
    </location>
</feature>
<dbReference type="Proteomes" id="UP000028990">
    <property type="component" value="Unassembled WGS sequence"/>
</dbReference>
<dbReference type="PRINTS" id="PR00237">
    <property type="entry name" value="GPCRRHODOPSN"/>
</dbReference>
<protein>
    <submittedName>
        <fullName evidence="13">Putative olfactory receptor 10D4</fullName>
    </submittedName>
</protein>
<feature type="transmembrane region" description="Helical" evidence="11">
    <location>
        <begin position="242"/>
        <end position="259"/>
    </location>
</feature>
<keyword evidence="2" id="KW-1003">Cell membrane</keyword>
<feature type="transmembrane region" description="Helical" evidence="11">
    <location>
        <begin position="201"/>
        <end position="221"/>
    </location>
</feature>
<dbReference type="EMBL" id="KN121589">
    <property type="protein sequence ID" value="KFO35985.1"/>
    <property type="molecule type" value="Genomic_DNA"/>
</dbReference>
<evidence type="ECO:0000256" key="11">
    <source>
        <dbReference type="SAM" id="Phobius"/>
    </source>
</evidence>
<accession>A0A091E088</accession>
<evidence type="ECO:0000256" key="4">
    <source>
        <dbReference type="ARBA" id="ARBA00022692"/>
    </source>
</evidence>
<feature type="domain" description="G-protein coupled receptors family 1 profile" evidence="12">
    <location>
        <begin position="39"/>
        <end position="286"/>
    </location>
</feature>
<keyword evidence="10" id="KW-0807">Transducer</keyword>
<dbReference type="AlphaFoldDB" id="A0A091E088"/>
<feature type="transmembrane region" description="Helical" evidence="11">
    <location>
        <begin position="265"/>
        <end position="288"/>
    </location>
</feature>
<keyword evidence="5" id="KW-0552">Olfaction</keyword>
<organism evidence="13 14">
    <name type="scientific">Fukomys damarensis</name>
    <name type="common">Damaraland mole rat</name>
    <name type="synonym">Cryptomys damarensis</name>
    <dbReference type="NCBI Taxonomy" id="885580"/>
    <lineage>
        <taxon>Eukaryota</taxon>
        <taxon>Metazoa</taxon>
        <taxon>Chordata</taxon>
        <taxon>Craniata</taxon>
        <taxon>Vertebrata</taxon>
        <taxon>Euteleostomi</taxon>
        <taxon>Mammalia</taxon>
        <taxon>Eutheria</taxon>
        <taxon>Euarchontoglires</taxon>
        <taxon>Glires</taxon>
        <taxon>Rodentia</taxon>
        <taxon>Hystricomorpha</taxon>
        <taxon>Bathyergidae</taxon>
        <taxon>Fukomys</taxon>
    </lineage>
</organism>
<feature type="transmembrane region" description="Helical" evidence="11">
    <location>
        <begin position="24"/>
        <end position="48"/>
    </location>
</feature>
<gene>
    <name evidence="13" type="ORF">H920_02625</name>
</gene>
<evidence type="ECO:0000256" key="3">
    <source>
        <dbReference type="ARBA" id="ARBA00022606"/>
    </source>
</evidence>
<evidence type="ECO:0000256" key="9">
    <source>
        <dbReference type="ARBA" id="ARBA00023170"/>
    </source>
</evidence>
<evidence type="ECO:0000259" key="12">
    <source>
        <dbReference type="PROSITE" id="PS50262"/>
    </source>
</evidence>
<feature type="transmembrane region" description="Helical" evidence="11">
    <location>
        <begin position="60"/>
        <end position="80"/>
    </location>
</feature>
<dbReference type="PROSITE" id="PS50262">
    <property type="entry name" value="G_PROTEIN_RECEP_F1_2"/>
    <property type="match status" value="1"/>
</dbReference>
<dbReference type="InterPro" id="IPR017452">
    <property type="entry name" value="GPCR_Rhodpsn_7TM"/>
</dbReference>
<evidence type="ECO:0000256" key="2">
    <source>
        <dbReference type="ARBA" id="ARBA00022475"/>
    </source>
</evidence>
<proteinExistence type="predicted"/>
<dbReference type="OrthoDB" id="5975390at2759"/>